<comment type="caution">
    <text evidence="1">The sequence shown here is derived from an EMBL/GenBank/DDBJ whole genome shotgun (WGS) entry which is preliminary data.</text>
</comment>
<keyword evidence="2" id="KW-1185">Reference proteome</keyword>
<evidence type="ECO:0000313" key="1">
    <source>
        <dbReference type="EMBL" id="MBO1317726.1"/>
    </source>
</evidence>
<accession>A0A8J7QB99</accession>
<dbReference type="AlphaFoldDB" id="A0A8J7QB99"/>
<evidence type="ECO:0000313" key="2">
    <source>
        <dbReference type="Proteomes" id="UP000664417"/>
    </source>
</evidence>
<dbReference type="InterPro" id="IPR043504">
    <property type="entry name" value="Peptidase_S1_PA_chymotrypsin"/>
</dbReference>
<dbReference type="EMBL" id="JAFREP010000003">
    <property type="protein sequence ID" value="MBO1317726.1"/>
    <property type="molecule type" value="Genomic_DNA"/>
</dbReference>
<name>A0A8J7QB99_9BACT</name>
<sequence>MKLSDALEVIGDHGLDILDTQGSGIEAVAIGSKDGKPLAQATDFSILAFVPKKLSKRELSQNNIRSFDTVFANSTGSPSQDPFDIDVVESGGAFTINSNFSVPRNQRGLYGGKPATIDTQKWFSSLRCGIGCTNPVNSYPSSLSVGTIGFYLEDNQKNTYLVSNNHVIGGSNSATINDSIIQPGTLDLTGNELNQMPTLNSLIAQLEIAKLTSTVKFKFSSSNNTPHNQVDAAIAKLTDSGRNKTELARLSFGGSILGEAAPLAEGPNPEQITGSTNVYKVGRTTGYTEGIVTAIAATAKINYPTGKVHFTDQIVITPTLDNVGPFSDRGDSGSGVLNEHHELVGLLFAGSPKNTLVNPIHHVMDQLRTVSNIPSLRVITA</sequence>
<organism evidence="1 2">
    <name type="scientific">Acanthopleuribacter pedis</name>
    <dbReference type="NCBI Taxonomy" id="442870"/>
    <lineage>
        <taxon>Bacteria</taxon>
        <taxon>Pseudomonadati</taxon>
        <taxon>Acidobacteriota</taxon>
        <taxon>Holophagae</taxon>
        <taxon>Acanthopleuribacterales</taxon>
        <taxon>Acanthopleuribacteraceae</taxon>
        <taxon>Acanthopleuribacter</taxon>
    </lineage>
</organism>
<proteinExistence type="predicted"/>
<reference evidence="1" key="1">
    <citation type="submission" date="2021-03" db="EMBL/GenBank/DDBJ databases">
        <authorList>
            <person name="Wang G."/>
        </authorList>
    </citation>
    <scope>NUCLEOTIDE SEQUENCE</scope>
    <source>
        <strain evidence="1">KCTC 12899</strain>
    </source>
</reference>
<dbReference type="RefSeq" id="WP_207857138.1">
    <property type="nucleotide sequence ID" value="NZ_JAFREP010000003.1"/>
</dbReference>
<gene>
    <name evidence="1" type="ORF">J3U88_04580</name>
</gene>
<dbReference type="Proteomes" id="UP000664417">
    <property type="component" value="Unassembled WGS sequence"/>
</dbReference>
<dbReference type="Gene3D" id="2.40.10.10">
    <property type="entry name" value="Trypsin-like serine proteases"/>
    <property type="match status" value="1"/>
</dbReference>
<protein>
    <submittedName>
        <fullName evidence="1">Uncharacterized protein</fullName>
    </submittedName>
</protein>
<dbReference type="InterPro" id="IPR009003">
    <property type="entry name" value="Peptidase_S1_PA"/>
</dbReference>
<dbReference type="SUPFAM" id="SSF50494">
    <property type="entry name" value="Trypsin-like serine proteases"/>
    <property type="match status" value="1"/>
</dbReference>